<evidence type="ECO:0000256" key="1">
    <source>
        <dbReference type="SAM" id="MobiDB-lite"/>
    </source>
</evidence>
<evidence type="ECO:0000313" key="2">
    <source>
        <dbReference type="EMBL" id="CAL1684672.1"/>
    </source>
</evidence>
<name>A0AAV2NW98_9HYME</name>
<reference evidence="2" key="1">
    <citation type="submission" date="2024-04" db="EMBL/GenBank/DDBJ databases">
        <authorList>
            <consortium name="Molecular Ecology Group"/>
        </authorList>
    </citation>
    <scope>NUCLEOTIDE SEQUENCE</scope>
</reference>
<proteinExistence type="predicted"/>
<dbReference type="Proteomes" id="UP001497644">
    <property type="component" value="Chromosome 5"/>
</dbReference>
<dbReference type="EMBL" id="OZ034828">
    <property type="protein sequence ID" value="CAL1684672.1"/>
    <property type="molecule type" value="Genomic_DNA"/>
</dbReference>
<gene>
    <name evidence="2" type="ORF">LPLAT_LOCUS10251</name>
</gene>
<accession>A0AAV2NW98</accession>
<feature type="region of interest" description="Disordered" evidence="1">
    <location>
        <begin position="1"/>
        <end position="25"/>
    </location>
</feature>
<sequence length="83" mass="9118">MDGRTRLRGGAGATRSSALLPGKMPDKLRTRSGAFAPTFPWQLLPGEIAFRIRRAGTRGATKKRVTPANVPTWSYGYLTKDQK</sequence>
<dbReference type="AlphaFoldDB" id="A0AAV2NW98"/>
<keyword evidence="3" id="KW-1185">Reference proteome</keyword>
<protein>
    <submittedName>
        <fullName evidence="2">Uncharacterized protein</fullName>
    </submittedName>
</protein>
<organism evidence="2 3">
    <name type="scientific">Lasius platythorax</name>
    <dbReference type="NCBI Taxonomy" id="488582"/>
    <lineage>
        <taxon>Eukaryota</taxon>
        <taxon>Metazoa</taxon>
        <taxon>Ecdysozoa</taxon>
        <taxon>Arthropoda</taxon>
        <taxon>Hexapoda</taxon>
        <taxon>Insecta</taxon>
        <taxon>Pterygota</taxon>
        <taxon>Neoptera</taxon>
        <taxon>Endopterygota</taxon>
        <taxon>Hymenoptera</taxon>
        <taxon>Apocrita</taxon>
        <taxon>Aculeata</taxon>
        <taxon>Formicoidea</taxon>
        <taxon>Formicidae</taxon>
        <taxon>Formicinae</taxon>
        <taxon>Lasius</taxon>
        <taxon>Lasius</taxon>
    </lineage>
</organism>
<evidence type="ECO:0000313" key="3">
    <source>
        <dbReference type="Proteomes" id="UP001497644"/>
    </source>
</evidence>